<evidence type="ECO:0000256" key="5">
    <source>
        <dbReference type="ARBA" id="ARBA00022729"/>
    </source>
</evidence>
<feature type="region of interest" description="Disordered" evidence="16">
    <location>
        <begin position="262"/>
        <end position="282"/>
    </location>
</feature>
<accession>A0A2T2P7G3</accession>
<sequence>MQFTTTSLLALAAALPQALAHYNFERLIVNGEITEPYEYVRALPPTTGNGPFYDVSDPDIRCNKGSFDAAAKTKTMAVKAGDTVGFTIRDVLGHPGPLFAYMSKSTTADVSQYEGDGDWFKIYEMGVKTYATYSASMTWLSDGWKEFNFTIPTEIEDGQYLLRAEHIAVHSAGEGEGAQFYIGCAQIEVTGGTGAKPSPVGKFPGIYDSRDPGIYFNPYWPPVVNYTMPGLAVYPEGGSFPPFTADPDAPPATQPLPATFSGGLNGGAAPVQPTGAPANGTSAAPVPAITTPAASANASEIAPVAITPTNSGATGVAPVTVTETVTVSAC</sequence>
<evidence type="ECO:0000256" key="15">
    <source>
        <dbReference type="ARBA" id="ARBA00047174"/>
    </source>
</evidence>
<keyword evidence="12" id="KW-0624">Polysaccharide degradation</keyword>
<evidence type="ECO:0000256" key="6">
    <source>
        <dbReference type="ARBA" id="ARBA00023001"/>
    </source>
</evidence>
<comment type="catalytic activity">
    <reaction evidence="14">
        <text>[(1-&gt;4)-beta-D-glucosyl]n+m + reduced acceptor + O2 = 4-dehydro-beta-D-glucosyl-[(1-&gt;4)-beta-D-glucosyl]n-1 + [(1-&gt;4)-beta-D-glucosyl]m + acceptor + H2O.</text>
        <dbReference type="EC" id="1.14.99.56"/>
    </reaction>
</comment>
<comment type="similarity">
    <text evidence="13">Belongs to the polysaccharide monooxygenase AA9 family.</text>
</comment>
<dbReference type="Pfam" id="PF03443">
    <property type="entry name" value="AA9"/>
    <property type="match status" value="1"/>
</dbReference>
<dbReference type="GO" id="GO:0005576">
    <property type="term" value="C:extracellular region"/>
    <property type="evidence" value="ECO:0007669"/>
    <property type="project" value="UniProtKB-SubCell"/>
</dbReference>
<evidence type="ECO:0000256" key="17">
    <source>
        <dbReference type="SAM" id="SignalP"/>
    </source>
</evidence>
<evidence type="ECO:0000256" key="7">
    <source>
        <dbReference type="ARBA" id="ARBA00023002"/>
    </source>
</evidence>
<evidence type="ECO:0000259" key="18">
    <source>
        <dbReference type="Pfam" id="PF03443"/>
    </source>
</evidence>
<reference evidence="19 20" key="1">
    <citation type="journal article" date="2018" name="Front. Microbiol.">
        <title>Genome-Wide Analysis of Corynespora cassiicola Leaf Fall Disease Putative Effectors.</title>
        <authorList>
            <person name="Lopez D."/>
            <person name="Ribeiro S."/>
            <person name="Label P."/>
            <person name="Fumanal B."/>
            <person name="Venisse J.S."/>
            <person name="Kohler A."/>
            <person name="de Oliveira R.R."/>
            <person name="Labutti K."/>
            <person name="Lipzen A."/>
            <person name="Lail K."/>
            <person name="Bauer D."/>
            <person name="Ohm R.A."/>
            <person name="Barry K.W."/>
            <person name="Spatafora J."/>
            <person name="Grigoriev I.V."/>
            <person name="Martin F.M."/>
            <person name="Pujade-Renaud V."/>
        </authorList>
    </citation>
    <scope>NUCLEOTIDE SEQUENCE [LARGE SCALE GENOMIC DNA]</scope>
    <source>
        <strain evidence="19 20">Philippines</strain>
    </source>
</reference>
<dbReference type="GO" id="GO:0046872">
    <property type="term" value="F:metal ion binding"/>
    <property type="evidence" value="ECO:0007669"/>
    <property type="project" value="UniProtKB-KW"/>
</dbReference>
<keyword evidence="11" id="KW-0119">Carbohydrate metabolism</keyword>
<keyword evidence="20" id="KW-1185">Reference proteome</keyword>
<comment type="cofactor">
    <cofactor evidence="1">
        <name>Cu(2+)</name>
        <dbReference type="ChEBI" id="CHEBI:29036"/>
    </cofactor>
</comment>
<dbReference type="Gene3D" id="2.70.50.70">
    <property type="match status" value="1"/>
</dbReference>
<keyword evidence="10" id="KW-1015">Disulfide bond</keyword>
<dbReference type="GO" id="GO:0004497">
    <property type="term" value="F:monooxygenase activity"/>
    <property type="evidence" value="ECO:0007669"/>
    <property type="project" value="UniProtKB-KW"/>
</dbReference>
<keyword evidence="7" id="KW-0560">Oxidoreductase</keyword>
<dbReference type="AlphaFoldDB" id="A0A2T2P7G3"/>
<evidence type="ECO:0000256" key="8">
    <source>
        <dbReference type="ARBA" id="ARBA00023008"/>
    </source>
</evidence>
<evidence type="ECO:0000256" key="1">
    <source>
        <dbReference type="ARBA" id="ARBA00001973"/>
    </source>
</evidence>
<evidence type="ECO:0000256" key="9">
    <source>
        <dbReference type="ARBA" id="ARBA00023033"/>
    </source>
</evidence>
<evidence type="ECO:0000256" key="4">
    <source>
        <dbReference type="ARBA" id="ARBA00022723"/>
    </source>
</evidence>
<dbReference type="EMBL" id="KZ678129">
    <property type="protein sequence ID" value="PSN73607.1"/>
    <property type="molecule type" value="Genomic_DNA"/>
</dbReference>
<gene>
    <name evidence="19" type="ORF">BS50DRAFT_515038</name>
</gene>
<evidence type="ECO:0000256" key="13">
    <source>
        <dbReference type="ARBA" id="ARBA00044502"/>
    </source>
</evidence>
<evidence type="ECO:0000256" key="2">
    <source>
        <dbReference type="ARBA" id="ARBA00004613"/>
    </source>
</evidence>
<dbReference type="PANTHER" id="PTHR33353">
    <property type="entry name" value="PUTATIVE (AFU_ORTHOLOGUE AFUA_1G12560)-RELATED"/>
    <property type="match status" value="1"/>
</dbReference>
<keyword evidence="8" id="KW-0186">Copper</keyword>
<keyword evidence="5 17" id="KW-0732">Signal</keyword>
<evidence type="ECO:0000256" key="16">
    <source>
        <dbReference type="SAM" id="MobiDB-lite"/>
    </source>
</evidence>
<dbReference type="PANTHER" id="PTHR33353:SF10">
    <property type="entry name" value="ENDO-BETA-1,4-GLUCANASE D"/>
    <property type="match status" value="1"/>
</dbReference>
<dbReference type="CDD" id="cd21175">
    <property type="entry name" value="LPMO_AA9"/>
    <property type="match status" value="1"/>
</dbReference>
<name>A0A2T2P7G3_CORCC</name>
<feature type="chain" id="PRO_5015543720" description="lytic cellulose monooxygenase (C4-dehydrogenating)" evidence="17">
    <location>
        <begin position="21"/>
        <end position="330"/>
    </location>
</feature>
<keyword evidence="9" id="KW-0503">Monooxygenase</keyword>
<keyword evidence="4" id="KW-0479">Metal-binding</keyword>
<dbReference type="OrthoDB" id="6038816at2759"/>
<evidence type="ECO:0000256" key="3">
    <source>
        <dbReference type="ARBA" id="ARBA00022525"/>
    </source>
</evidence>
<protein>
    <recommendedName>
        <fullName evidence="15">lytic cellulose monooxygenase (C4-dehydrogenating)</fullName>
        <ecNumber evidence="15">1.14.99.56</ecNumber>
    </recommendedName>
</protein>
<keyword evidence="3" id="KW-0964">Secreted</keyword>
<evidence type="ECO:0000256" key="12">
    <source>
        <dbReference type="ARBA" id="ARBA00023326"/>
    </source>
</evidence>
<evidence type="ECO:0000313" key="19">
    <source>
        <dbReference type="EMBL" id="PSN73607.1"/>
    </source>
</evidence>
<evidence type="ECO:0000256" key="10">
    <source>
        <dbReference type="ARBA" id="ARBA00023157"/>
    </source>
</evidence>
<dbReference type="STRING" id="1448308.A0A2T2P7G3"/>
<evidence type="ECO:0000313" key="20">
    <source>
        <dbReference type="Proteomes" id="UP000240883"/>
    </source>
</evidence>
<organism evidence="19 20">
    <name type="scientific">Corynespora cassiicola Philippines</name>
    <dbReference type="NCBI Taxonomy" id="1448308"/>
    <lineage>
        <taxon>Eukaryota</taxon>
        <taxon>Fungi</taxon>
        <taxon>Dikarya</taxon>
        <taxon>Ascomycota</taxon>
        <taxon>Pezizomycotina</taxon>
        <taxon>Dothideomycetes</taxon>
        <taxon>Pleosporomycetidae</taxon>
        <taxon>Pleosporales</taxon>
        <taxon>Corynesporascaceae</taxon>
        <taxon>Corynespora</taxon>
    </lineage>
</organism>
<evidence type="ECO:0000256" key="14">
    <source>
        <dbReference type="ARBA" id="ARBA00045077"/>
    </source>
</evidence>
<comment type="subcellular location">
    <subcellularLocation>
        <location evidence="2">Secreted</location>
    </subcellularLocation>
</comment>
<evidence type="ECO:0000256" key="11">
    <source>
        <dbReference type="ARBA" id="ARBA00023277"/>
    </source>
</evidence>
<keyword evidence="6" id="KW-0136">Cellulose degradation</keyword>
<dbReference type="InterPro" id="IPR005103">
    <property type="entry name" value="AA9_LPMO"/>
</dbReference>
<dbReference type="EC" id="1.14.99.56" evidence="15"/>
<dbReference type="Proteomes" id="UP000240883">
    <property type="component" value="Unassembled WGS sequence"/>
</dbReference>
<dbReference type="InterPro" id="IPR049892">
    <property type="entry name" value="AA9"/>
</dbReference>
<dbReference type="GO" id="GO:0030245">
    <property type="term" value="P:cellulose catabolic process"/>
    <property type="evidence" value="ECO:0007669"/>
    <property type="project" value="UniProtKB-KW"/>
</dbReference>
<feature type="domain" description="Auxiliary Activity family 9 catalytic" evidence="18">
    <location>
        <begin position="21"/>
        <end position="220"/>
    </location>
</feature>
<feature type="signal peptide" evidence="17">
    <location>
        <begin position="1"/>
        <end position="20"/>
    </location>
</feature>
<proteinExistence type="inferred from homology"/>